<accession>A0A640S818</accession>
<sequence length="131" mass="13731">MAADDRSARALARLLAGAGTLHFLAPKPFDALVPRHLPGSARTWTYASGAAELAVAAAVALPRTRRAGALAAAGLFVAVFPANLKMAHDWRHRPAPLKALAYARLPGQLPLIGWALHTARAARATPPAPRP</sequence>
<reference evidence="1 2" key="1">
    <citation type="submission" date="2019-12" db="EMBL/GenBank/DDBJ databases">
        <title>Whole genome shotgun sequence of Streptomyces caniferus NBRC 15389.</title>
        <authorList>
            <person name="Ichikawa N."/>
            <person name="Kimura A."/>
            <person name="Kitahashi Y."/>
            <person name="Komaki H."/>
            <person name="Tamura T."/>
        </authorList>
    </citation>
    <scope>NUCLEOTIDE SEQUENCE [LARGE SCALE GENOMIC DNA]</scope>
    <source>
        <strain evidence="1 2">NBRC 15389</strain>
    </source>
</reference>
<dbReference type="RefSeq" id="WP_159474319.1">
    <property type="nucleotide sequence ID" value="NZ_BAAATH010000013.1"/>
</dbReference>
<comment type="caution">
    <text evidence="1">The sequence shown here is derived from an EMBL/GenBank/DDBJ whole genome shotgun (WGS) entry which is preliminary data.</text>
</comment>
<evidence type="ECO:0000313" key="1">
    <source>
        <dbReference type="EMBL" id="GFE06536.1"/>
    </source>
</evidence>
<dbReference type="PANTHER" id="PTHR36974:SF1">
    <property type="entry name" value="DOXX FAMILY MEMBRANE PROTEIN"/>
    <property type="match status" value="1"/>
</dbReference>
<dbReference type="OrthoDB" id="3267646at2"/>
<name>A0A640S818_9ACTN</name>
<dbReference type="AlphaFoldDB" id="A0A640S818"/>
<gene>
    <name evidence="1" type="ORF">Scani_28040</name>
</gene>
<protein>
    <submittedName>
        <fullName evidence="1">Membrane protein</fullName>
    </submittedName>
</protein>
<dbReference type="Proteomes" id="UP000435837">
    <property type="component" value="Unassembled WGS sequence"/>
</dbReference>
<dbReference type="PANTHER" id="PTHR36974">
    <property type="entry name" value="MEMBRANE PROTEIN-RELATED"/>
    <property type="match status" value="1"/>
</dbReference>
<organism evidence="1 2">
    <name type="scientific">Streptomyces caniferus</name>
    <dbReference type="NCBI Taxonomy" id="285557"/>
    <lineage>
        <taxon>Bacteria</taxon>
        <taxon>Bacillati</taxon>
        <taxon>Actinomycetota</taxon>
        <taxon>Actinomycetes</taxon>
        <taxon>Kitasatosporales</taxon>
        <taxon>Streptomycetaceae</taxon>
        <taxon>Streptomyces</taxon>
    </lineage>
</organism>
<dbReference type="EMBL" id="BLIN01000003">
    <property type="protein sequence ID" value="GFE06536.1"/>
    <property type="molecule type" value="Genomic_DNA"/>
</dbReference>
<evidence type="ECO:0000313" key="2">
    <source>
        <dbReference type="Proteomes" id="UP000435837"/>
    </source>
</evidence>
<proteinExistence type="predicted"/>